<dbReference type="GeneID" id="83684581"/>
<protein>
    <submittedName>
        <fullName evidence="1">Uncharacterized protein</fullName>
    </submittedName>
</protein>
<organism evidence="1 2">
    <name type="scientific">Umezakia ovalisporum FSS-62</name>
    <dbReference type="NCBI Taxonomy" id="2971776"/>
    <lineage>
        <taxon>Bacteria</taxon>
        <taxon>Bacillati</taxon>
        <taxon>Cyanobacteriota</taxon>
        <taxon>Cyanophyceae</taxon>
        <taxon>Nostocales</taxon>
        <taxon>Nodulariaceae</taxon>
        <taxon>Umezakia</taxon>
    </lineage>
</organism>
<evidence type="ECO:0000313" key="1">
    <source>
        <dbReference type="EMBL" id="MDH6064778.1"/>
    </source>
</evidence>
<proteinExistence type="predicted"/>
<evidence type="ECO:0000313" key="2">
    <source>
        <dbReference type="Proteomes" id="UP001159370"/>
    </source>
</evidence>
<name>A0AA43H0F5_9CYAN</name>
<dbReference type="Proteomes" id="UP001159370">
    <property type="component" value="Unassembled WGS sequence"/>
</dbReference>
<sequence length="133" mass="15599">MHSFSRLPDFIRSANNITTILKIGEQNPKPPVEITSPERENLRFLPKTNHFHTIELPLVFSHMSFLLIETLSETQHGELVISSKKGKYETMVELSGHISHRYNLSSQELQQLQQLHDYILETWIAWRQSYKAR</sequence>
<accession>A0AA43H0F5</accession>
<dbReference type="AlphaFoldDB" id="A0AA43H0F5"/>
<dbReference type="RefSeq" id="WP_280657781.1">
    <property type="nucleotide sequence ID" value="NZ_JANQDL010000095.1"/>
</dbReference>
<reference evidence="1 2" key="1">
    <citation type="journal article" date="2023" name="J. Phycol.">
        <title>Chrysosporum ovalisporum is synonymous with the true-branching cyanobacterium Umezakia natans (Nostocales/Aphanizomenonaceae).</title>
        <authorList>
            <person name="McGregor G.B."/>
            <person name="Sendall B.C."/>
            <person name="Niiyama Y."/>
            <person name="Tuji A."/>
            <person name="Willis A."/>
        </authorList>
    </citation>
    <scope>NUCLEOTIDE SEQUENCE [LARGE SCALE GENOMIC DNA]</scope>
    <source>
        <strain evidence="1 2">FSS-62</strain>
    </source>
</reference>
<gene>
    <name evidence="1" type="ORF">NWP23_13655</name>
</gene>
<comment type="caution">
    <text evidence="1">The sequence shown here is derived from an EMBL/GenBank/DDBJ whole genome shotgun (WGS) entry which is preliminary data.</text>
</comment>
<dbReference type="EMBL" id="JANQDL010000095">
    <property type="protein sequence ID" value="MDH6064778.1"/>
    <property type="molecule type" value="Genomic_DNA"/>
</dbReference>